<dbReference type="CDD" id="cd00090">
    <property type="entry name" value="HTH_ARSR"/>
    <property type="match status" value="1"/>
</dbReference>
<accession>A0A377STH9</accession>
<evidence type="ECO:0000313" key="7">
    <source>
        <dbReference type="EMBL" id="STR44588.1"/>
    </source>
</evidence>
<reference evidence="8 10" key="2">
    <citation type="submission" date="2019-03" db="EMBL/GenBank/DDBJ databases">
        <title>Genomic Encyclopedia of Type Strains, Phase IV (KMG-IV): sequencing the most valuable type-strain genomes for metagenomic binning, comparative biology and taxonomic classification.</title>
        <authorList>
            <person name="Goeker M."/>
        </authorList>
    </citation>
    <scope>NUCLEOTIDE SEQUENCE [LARGE SCALE GENOMIC DNA]</scope>
    <source>
        <strain evidence="8 10">DSM 3764</strain>
    </source>
</reference>
<dbReference type="GO" id="GO:0003700">
    <property type="term" value="F:DNA-binding transcription factor activity"/>
    <property type="evidence" value="ECO:0007669"/>
    <property type="project" value="InterPro"/>
</dbReference>
<dbReference type="PROSITE" id="PS01117">
    <property type="entry name" value="HTH_MARR_1"/>
    <property type="match status" value="1"/>
</dbReference>
<dbReference type="SUPFAM" id="SSF55729">
    <property type="entry name" value="Acyl-CoA N-acyltransferases (Nat)"/>
    <property type="match status" value="1"/>
</dbReference>
<feature type="domain" description="HTH marR-type" evidence="5">
    <location>
        <begin position="1"/>
        <end position="133"/>
    </location>
</feature>
<keyword evidence="4" id="KW-0804">Transcription</keyword>
<dbReference type="Pfam" id="PF00583">
    <property type="entry name" value="Acetyltransf_1"/>
    <property type="match status" value="1"/>
</dbReference>
<organism evidence="7 9">
    <name type="scientific">Iodobacter fluviatilis</name>
    <dbReference type="NCBI Taxonomy" id="537"/>
    <lineage>
        <taxon>Bacteria</taxon>
        <taxon>Pseudomonadati</taxon>
        <taxon>Pseudomonadota</taxon>
        <taxon>Betaproteobacteria</taxon>
        <taxon>Neisseriales</taxon>
        <taxon>Chitinibacteraceae</taxon>
        <taxon>Iodobacter</taxon>
    </lineage>
</organism>
<feature type="domain" description="N-acetyltransferase" evidence="6">
    <location>
        <begin position="144"/>
        <end position="303"/>
    </location>
</feature>
<dbReference type="AlphaFoldDB" id="A0A377STH9"/>
<dbReference type="OrthoDB" id="5419426at2"/>
<dbReference type="Pfam" id="PF01047">
    <property type="entry name" value="MarR"/>
    <property type="match status" value="1"/>
</dbReference>
<keyword evidence="10" id="KW-1185">Reference proteome</keyword>
<gene>
    <name evidence="8" type="ORF">EV682_10661</name>
    <name evidence="7" type="ORF">NCTC11159_03127</name>
</gene>
<evidence type="ECO:0000256" key="4">
    <source>
        <dbReference type="ARBA" id="ARBA00023163"/>
    </source>
</evidence>
<keyword evidence="3" id="KW-0238">DNA-binding</keyword>
<dbReference type="PANTHER" id="PTHR13947:SF37">
    <property type="entry name" value="LD18367P"/>
    <property type="match status" value="1"/>
</dbReference>
<dbReference type="RefSeq" id="WP_115228376.1">
    <property type="nucleotide sequence ID" value="NZ_CAWOLO010000006.1"/>
</dbReference>
<dbReference type="EMBL" id="SMBT01000006">
    <property type="protein sequence ID" value="TCU86177.1"/>
    <property type="molecule type" value="Genomic_DNA"/>
</dbReference>
<dbReference type="SMART" id="SM00347">
    <property type="entry name" value="HTH_MARR"/>
    <property type="match status" value="1"/>
</dbReference>
<dbReference type="Gene3D" id="3.40.630.30">
    <property type="match status" value="1"/>
</dbReference>
<dbReference type="InterPro" id="IPR036390">
    <property type="entry name" value="WH_DNA-bd_sf"/>
</dbReference>
<dbReference type="InterPro" id="IPR023187">
    <property type="entry name" value="Tscrpt_reg_MarR-type_CS"/>
</dbReference>
<dbReference type="GO" id="GO:0008080">
    <property type="term" value="F:N-acetyltransferase activity"/>
    <property type="evidence" value="ECO:0007669"/>
    <property type="project" value="InterPro"/>
</dbReference>
<dbReference type="InterPro" id="IPR016181">
    <property type="entry name" value="Acyl_CoA_acyltransferase"/>
</dbReference>
<sequence>MNARSLRAVSRDIVRELGVFSKKCGKVDLSPVEAHILIELEQAMQTNLQLAERLRIDKSNISRTLQKLAEEGLIQWQAHASDKRSKQAVLSLAGRDVLRAVHAEYDAEIECVLQQLDPAEQQRLQAGLDLYRQALNAARVQKGYQIRLMAETDNAAVAAVIRQVSAEHGLSEERGYGVADPHLDQLYPCYQEAGAAYWVIQKESGTLSGGAGIAPLAGADASVCELQKMYLLDDCRGLGLGKRLLIMACDFARHAGYRQCYLETTACLPAALALYKKMGFRQIAEPMGATGHHSCEIFMLLDL</sequence>
<dbReference type="Gene3D" id="1.10.10.10">
    <property type="entry name" value="Winged helix-like DNA-binding domain superfamily/Winged helix DNA-binding domain"/>
    <property type="match status" value="1"/>
</dbReference>
<dbReference type="SUPFAM" id="SSF46785">
    <property type="entry name" value="Winged helix' DNA-binding domain"/>
    <property type="match status" value="1"/>
</dbReference>
<evidence type="ECO:0000259" key="6">
    <source>
        <dbReference type="PROSITE" id="PS51186"/>
    </source>
</evidence>
<dbReference type="PROSITE" id="PS50995">
    <property type="entry name" value="HTH_MARR_2"/>
    <property type="match status" value="1"/>
</dbReference>
<evidence type="ECO:0000259" key="5">
    <source>
        <dbReference type="PROSITE" id="PS50995"/>
    </source>
</evidence>
<evidence type="ECO:0000256" key="1">
    <source>
        <dbReference type="ARBA" id="ARBA00022679"/>
    </source>
</evidence>
<dbReference type="InterPro" id="IPR000182">
    <property type="entry name" value="GNAT_dom"/>
</dbReference>
<evidence type="ECO:0000256" key="3">
    <source>
        <dbReference type="ARBA" id="ARBA00023125"/>
    </source>
</evidence>
<dbReference type="InterPro" id="IPR050769">
    <property type="entry name" value="NAT_camello-type"/>
</dbReference>
<dbReference type="InterPro" id="IPR011991">
    <property type="entry name" value="ArsR-like_HTH"/>
</dbReference>
<name>A0A377STH9_9NEIS</name>
<proteinExistence type="predicted"/>
<evidence type="ECO:0000256" key="2">
    <source>
        <dbReference type="ARBA" id="ARBA00023015"/>
    </source>
</evidence>
<dbReference type="Proteomes" id="UP000295794">
    <property type="component" value="Unassembled WGS sequence"/>
</dbReference>
<dbReference type="GO" id="GO:0003677">
    <property type="term" value="F:DNA binding"/>
    <property type="evidence" value="ECO:0007669"/>
    <property type="project" value="UniProtKB-KW"/>
</dbReference>
<evidence type="ECO:0000313" key="10">
    <source>
        <dbReference type="Proteomes" id="UP000295794"/>
    </source>
</evidence>
<dbReference type="Proteomes" id="UP000255108">
    <property type="component" value="Unassembled WGS sequence"/>
</dbReference>
<dbReference type="InterPro" id="IPR036388">
    <property type="entry name" value="WH-like_DNA-bd_sf"/>
</dbReference>
<reference evidence="7 9" key="1">
    <citation type="submission" date="2018-06" db="EMBL/GenBank/DDBJ databases">
        <authorList>
            <consortium name="Pathogen Informatics"/>
            <person name="Doyle S."/>
        </authorList>
    </citation>
    <scope>NUCLEOTIDE SEQUENCE [LARGE SCALE GENOMIC DNA]</scope>
    <source>
        <strain evidence="7 9">NCTC11159</strain>
    </source>
</reference>
<dbReference type="CDD" id="cd04301">
    <property type="entry name" value="NAT_SF"/>
    <property type="match status" value="1"/>
</dbReference>
<dbReference type="PRINTS" id="PR00598">
    <property type="entry name" value="HTHMARR"/>
</dbReference>
<evidence type="ECO:0000313" key="8">
    <source>
        <dbReference type="EMBL" id="TCU86177.1"/>
    </source>
</evidence>
<dbReference type="PROSITE" id="PS51186">
    <property type="entry name" value="GNAT"/>
    <property type="match status" value="1"/>
</dbReference>
<evidence type="ECO:0000313" key="9">
    <source>
        <dbReference type="Proteomes" id="UP000255108"/>
    </source>
</evidence>
<protein>
    <submittedName>
        <fullName evidence="8">MarR family transcriptional regulator with acetyltransferase activity</fullName>
    </submittedName>
    <submittedName>
        <fullName evidence="7">Transcriptional regulator SlyA</fullName>
    </submittedName>
</protein>
<dbReference type="EMBL" id="UGHR01000003">
    <property type="protein sequence ID" value="STR44588.1"/>
    <property type="molecule type" value="Genomic_DNA"/>
</dbReference>
<keyword evidence="2" id="KW-0805">Transcription regulation</keyword>
<keyword evidence="1" id="KW-0808">Transferase</keyword>
<dbReference type="PANTHER" id="PTHR13947">
    <property type="entry name" value="GNAT FAMILY N-ACETYLTRANSFERASE"/>
    <property type="match status" value="1"/>
</dbReference>
<dbReference type="InterPro" id="IPR000835">
    <property type="entry name" value="HTH_MarR-typ"/>
</dbReference>